<reference evidence="3" key="1">
    <citation type="submission" date="2015-09" db="EMBL/GenBank/DDBJ databases">
        <authorList>
            <person name="Rodrigo-Torres Lidia"/>
            <person name="Arahal R.David."/>
        </authorList>
    </citation>
    <scope>NUCLEOTIDE SEQUENCE [LARGE SCALE GENOMIC DNA]</scope>
    <source>
        <strain evidence="3">CECT 5114</strain>
    </source>
</reference>
<dbReference type="AlphaFoldDB" id="A0A0P1ILX4"/>
<sequence>MRYIWATFGLISLSLGALGVILPLLPTVPFLLLAAFCFARGSERLHDWMLEHPRLGPPISDWRENGAISRRAKLLATASIVAVFGISWLMEVKMTVLIIQAVTLSCVMLFIWTRPDE</sequence>
<feature type="transmembrane region" description="Helical" evidence="1">
    <location>
        <begin position="6"/>
        <end position="39"/>
    </location>
</feature>
<keyword evidence="3" id="KW-1185">Reference proteome</keyword>
<dbReference type="PIRSF" id="PIRSF016789">
    <property type="entry name" value="DUF454"/>
    <property type="match status" value="1"/>
</dbReference>
<keyword evidence="1" id="KW-0472">Membrane</keyword>
<accession>A0A0P1ILX4</accession>
<evidence type="ECO:0000313" key="2">
    <source>
        <dbReference type="EMBL" id="CUK24581.1"/>
    </source>
</evidence>
<dbReference type="PANTHER" id="PTHR35813:SF1">
    <property type="entry name" value="INNER MEMBRANE PROTEIN YBAN"/>
    <property type="match status" value="1"/>
</dbReference>
<name>A0A0P1ILX4_9RHOB</name>
<dbReference type="Proteomes" id="UP000051184">
    <property type="component" value="Unassembled WGS sequence"/>
</dbReference>
<evidence type="ECO:0000313" key="3">
    <source>
        <dbReference type="Proteomes" id="UP000051184"/>
    </source>
</evidence>
<keyword evidence="1" id="KW-1133">Transmembrane helix</keyword>
<gene>
    <name evidence="2" type="primary">ybaN</name>
    <name evidence="2" type="ORF">TA5114_00366</name>
</gene>
<dbReference type="GO" id="GO:0005886">
    <property type="term" value="C:plasma membrane"/>
    <property type="evidence" value="ECO:0007669"/>
    <property type="project" value="TreeGrafter"/>
</dbReference>
<organism evidence="2 3">
    <name type="scientific">Cognatishimia activa</name>
    <dbReference type="NCBI Taxonomy" id="1715691"/>
    <lineage>
        <taxon>Bacteria</taxon>
        <taxon>Pseudomonadati</taxon>
        <taxon>Pseudomonadota</taxon>
        <taxon>Alphaproteobacteria</taxon>
        <taxon>Rhodobacterales</taxon>
        <taxon>Paracoccaceae</taxon>
        <taxon>Cognatishimia</taxon>
    </lineage>
</organism>
<keyword evidence="1" id="KW-0812">Transmembrane</keyword>
<proteinExistence type="predicted"/>
<dbReference type="STRING" id="1715691.TA5113_00429"/>
<feature type="transmembrane region" description="Helical" evidence="1">
    <location>
        <begin position="96"/>
        <end position="113"/>
    </location>
</feature>
<dbReference type="InterPro" id="IPR007401">
    <property type="entry name" value="DUF454"/>
</dbReference>
<dbReference type="PANTHER" id="PTHR35813">
    <property type="entry name" value="INNER MEMBRANE PROTEIN YBAN"/>
    <property type="match status" value="1"/>
</dbReference>
<dbReference type="RefSeq" id="WP_058313582.1">
    <property type="nucleotide sequence ID" value="NZ_CYTO01000004.1"/>
</dbReference>
<dbReference type="EMBL" id="CYUE01000002">
    <property type="protein sequence ID" value="CUK24581.1"/>
    <property type="molecule type" value="Genomic_DNA"/>
</dbReference>
<protein>
    <submittedName>
        <fullName evidence="2">Inner membrane protein YbaN</fullName>
    </submittedName>
</protein>
<feature type="transmembrane region" description="Helical" evidence="1">
    <location>
        <begin position="72"/>
        <end position="90"/>
    </location>
</feature>
<dbReference type="OrthoDB" id="9816293at2"/>
<evidence type="ECO:0000256" key="1">
    <source>
        <dbReference type="SAM" id="Phobius"/>
    </source>
</evidence>
<dbReference type="Pfam" id="PF04304">
    <property type="entry name" value="DUF454"/>
    <property type="match status" value="1"/>
</dbReference>